<feature type="signal peptide" evidence="1">
    <location>
        <begin position="1"/>
        <end position="18"/>
    </location>
</feature>
<protein>
    <recommendedName>
        <fullName evidence="6">Secreted protein</fullName>
    </recommendedName>
</protein>
<name>A0A0C3RIP4_9PORP</name>
<evidence type="ECO:0000313" key="2">
    <source>
        <dbReference type="EMBL" id="KIO43715.1"/>
    </source>
</evidence>
<dbReference type="RefSeq" id="WP_041503902.1">
    <property type="nucleotide sequence ID" value="NZ_JPIT01000031.1"/>
</dbReference>
<dbReference type="AlphaFoldDB" id="A0A0C3RIP4"/>
<evidence type="ECO:0000256" key="1">
    <source>
        <dbReference type="SAM" id="SignalP"/>
    </source>
</evidence>
<reference evidence="3 5" key="1">
    <citation type="submission" date="2014-07" db="EMBL/GenBank/DDBJ databases">
        <title>Porphyromonadaceae bacterium OUH 308042 = ATCC BAA-2681 = DSM 28342 draft genome.</title>
        <authorList>
            <person name="Sydenham T.V."/>
            <person name="Hasman H."/>
            <person name="Justensen U.S."/>
        </authorList>
    </citation>
    <scope>NUCLEOTIDE SEQUENCE [LARGE SCALE GENOMIC DNA]</scope>
    <source>
        <strain evidence="3 5">OUH 308042</strain>
    </source>
</reference>
<sequence length="67" mass="7530">MKKMKYILILMAVSLSFAACGDDAEDMPERLSDVSNEFVLPTPAKLTNAERDAIQAKREIYNETYGD</sequence>
<dbReference type="PROSITE" id="PS51257">
    <property type="entry name" value="PROKAR_LIPOPROTEIN"/>
    <property type="match status" value="1"/>
</dbReference>
<organism evidence="3 5">
    <name type="scientific">Sanguibacteroides justesenii</name>
    <dbReference type="NCBI Taxonomy" id="1547597"/>
    <lineage>
        <taxon>Bacteria</taxon>
        <taxon>Pseudomonadati</taxon>
        <taxon>Bacteroidota</taxon>
        <taxon>Bacteroidia</taxon>
        <taxon>Bacteroidales</taxon>
        <taxon>Porphyromonadaceae</taxon>
        <taxon>Sanguibacteroides</taxon>
    </lineage>
</organism>
<dbReference type="EMBL" id="JPIU01000037">
    <property type="protein sequence ID" value="KIO45879.1"/>
    <property type="molecule type" value="Genomic_DNA"/>
</dbReference>
<keyword evidence="1" id="KW-0732">Signal</keyword>
<dbReference type="OrthoDB" id="1098625at2"/>
<comment type="caution">
    <text evidence="3">The sequence shown here is derived from an EMBL/GenBank/DDBJ whole genome shotgun (WGS) entry which is preliminary data.</text>
</comment>
<gene>
    <name evidence="3" type="ORF">BA92_05370</name>
    <name evidence="2" type="ORF">IE90_11415</name>
</gene>
<accession>A0A0C3RIP4</accession>
<reference evidence="2 4" key="2">
    <citation type="submission" date="2014-07" db="EMBL/GenBank/DDBJ databases">
        <title>Porphyromonadaceae bacterium OUH 334697 = ATCC BAA-2682 = DSM 28341 draft genome.</title>
        <authorList>
            <person name="Sydenham T.V."/>
            <person name="Hasman H."/>
            <person name="Justesen U.S."/>
        </authorList>
    </citation>
    <scope>NUCLEOTIDE SEQUENCE [LARGE SCALE GENOMIC DNA]</scope>
    <source>
        <strain evidence="2 4">OUH 334697</strain>
    </source>
</reference>
<keyword evidence="5" id="KW-1185">Reference proteome</keyword>
<evidence type="ECO:0000313" key="5">
    <source>
        <dbReference type="Proteomes" id="UP000031980"/>
    </source>
</evidence>
<dbReference type="EMBL" id="JPIT01000031">
    <property type="protein sequence ID" value="KIO43715.1"/>
    <property type="molecule type" value="Genomic_DNA"/>
</dbReference>
<proteinExistence type="predicted"/>
<dbReference type="Proteomes" id="UP000031937">
    <property type="component" value="Unassembled WGS sequence"/>
</dbReference>
<dbReference type="Proteomes" id="UP000031980">
    <property type="component" value="Unassembled WGS sequence"/>
</dbReference>
<evidence type="ECO:0000313" key="3">
    <source>
        <dbReference type="EMBL" id="KIO45879.1"/>
    </source>
</evidence>
<evidence type="ECO:0000313" key="4">
    <source>
        <dbReference type="Proteomes" id="UP000031937"/>
    </source>
</evidence>
<feature type="chain" id="PRO_5043118967" description="Secreted protein" evidence="1">
    <location>
        <begin position="19"/>
        <end position="67"/>
    </location>
</feature>
<evidence type="ECO:0008006" key="6">
    <source>
        <dbReference type="Google" id="ProtNLM"/>
    </source>
</evidence>